<feature type="signal peptide" evidence="1">
    <location>
        <begin position="1"/>
        <end position="28"/>
    </location>
</feature>
<dbReference type="SUPFAM" id="SSF51445">
    <property type="entry name" value="(Trans)glycosidases"/>
    <property type="match status" value="1"/>
</dbReference>
<evidence type="ECO:0000256" key="1">
    <source>
        <dbReference type="SAM" id="SignalP"/>
    </source>
</evidence>
<name>A0AAE2SBR0_9BACT</name>
<dbReference type="InterPro" id="IPR053183">
    <property type="entry name" value="ASL1"/>
</dbReference>
<feature type="domain" description="Asl1-like glycosyl hydrolase catalytic" evidence="2">
    <location>
        <begin position="46"/>
        <end position="274"/>
    </location>
</feature>
<dbReference type="GO" id="GO:0071966">
    <property type="term" value="P:fungal-type cell wall polysaccharide metabolic process"/>
    <property type="evidence" value="ECO:0007669"/>
    <property type="project" value="TreeGrafter"/>
</dbReference>
<comment type="caution">
    <text evidence="3">The sequence shown here is derived from an EMBL/GenBank/DDBJ whole genome shotgun (WGS) entry which is preliminary data.</text>
</comment>
<protein>
    <recommendedName>
        <fullName evidence="2">Asl1-like glycosyl hydrolase catalytic domain-containing protein</fullName>
    </recommendedName>
</protein>
<dbReference type="Pfam" id="PF11790">
    <property type="entry name" value="Glyco_hydro_cc"/>
    <property type="match status" value="1"/>
</dbReference>
<dbReference type="PANTHER" id="PTHR34154">
    <property type="entry name" value="ALKALI-SENSITIVE LINKAGE PROTEIN 1"/>
    <property type="match status" value="1"/>
</dbReference>
<dbReference type="Proteomes" id="UP000634206">
    <property type="component" value="Unassembled WGS sequence"/>
</dbReference>
<evidence type="ECO:0000313" key="3">
    <source>
        <dbReference type="EMBL" id="MBK1855301.1"/>
    </source>
</evidence>
<keyword evidence="4" id="KW-1185">Reference proteome</keyword>
<dbReference type="AlphaFoldDB" id="A0AAE2SBR0"/>
<dbReference type="Gene3D" id="3.20.20.80">
    <property type="entry name" value="Glycosidases"/>
    <property type="match status" value="1"/>
</dbReference>
<evidence type="ECO:0000259" key="2">
    <source>
        <dbReference type="Pfam" id="PF11790"/>
    </source>
</evidence>
<gene>
    <name evidence="3" type="ORF">JIN83_10050</name>
</gene>
<dbReference type="PANTHER" id="PTHR34154:SF3">
    <property type="entry name" value="ALKALI-SENSITIVE LINKAGE PROTEIN 1"/>
    <property type="match status" value="1"/>
</dbReference>
<dbReference type="InterPro" id="IPR024655">
    <property type="entry name" value="Asl1_glyco_hydro_catalytic"/>
</dbReference>
<accession>A0AAE2SBR0</accession>
<keyword evidence="1" id="KW-0732">Signal</keyword>
<dbReference type="InterPro" id="IPR006311">
    <property type="entry name" value="TAT_signal"/>
</dbReference>
<organism evidence="3 4">
    <name type="scientific">Oceaniferula flava</name>
    <dbReference type="NCBI Taxonomy" id="2800421"/>
    <lineage>
        <taxon>Bacteria</taxon>
        <taxon>Pseudomonadati</taxon>
        <taxon>Verrucomicrobiota</taxon>
        <taxon>Verrucomicrobiia</taxon>
        <taxon>Verrucomicrobiales</taxon>
        <taxon>Verrucomicrobiaceae</taxon>
        <taxon>Oceaniferula</taxon>
    </lineage>
</organism>
<dbReference type="EMBL" id="JAENIG010000006">
    <property type="protein sequence ID" value="MBK1855301.1"/>
    <property type="molecule type" value="Genomic_DNA"/>
</dbReference>
<reference evidence="3" key="1">
    <citation type="submission" date="2021-01" db="EMBL/GenBank/DDBJ databases">
        <title>Modified the classification status of verrucomicrobia.</title>
        <authorList>
            <person name="Feng X."/>
        </authorList>
    </citation>
    <scope>NUCLEOTIDE SEQUENCE</scope>
    <source>
        <strain evidence="3">5K15</strain>
    </source>
</reference>
<feature type="chain" id="PRO_5042291179" description="Asl1-like glycosyl hydrolase catalytic domain-containing protein" evidence="1">
    <location>
        <begin position="29"/>
        <end position="277"/>
    </location>
</feature>
<proteinExistence type="predicted"/>
<dbReference type="PROSITE" id="PS51318">
    <property type="entry name" value="TAT"/>
    <property type="match status" value="1"/>
</dbReference>
<dbReference type="InterPro" id="IPR017853">
    <property type="entry name" value="GH"/>
</dbReference>
<dbReference type="RefSeq" id="WP_309489914.1">
    <property type="nucleotide sequence ID" value="NZ_JAENIG010000006.1"/>
</dbReference>
<evidence type="ECO:0000313" key="4">
    <source>
        <dbReference type="Proteomes" id="UP000634206"/>
    </source>
</evidence>
<sequence length="277" mass="30727">MKTPSMTRRDMMRLAALASLAPAGSALAAPGGGRSPKKGLAIAVKNNGWAEKVRKLNCKWFYSWGAKIPNGIPAGVDFKPMIWGYWGDKAGLAKTGQKIKEAGIKELLGFNEPDGKHQANMSVEKALRIWPLLMETGLRLGSPACVHPDNDWMKAFMAGVKKKGLRVDFVTVHSYGGPHANQLEKRLHKIQKMYNKPLWITEFAVGDWDAKTPKANKHHPDKVLKFMETILPKLDRMDFVERYAWFPAGQKSAPLGTSALYDGKGNLTRLGKAYRDA</sequence>